<feature type="domain" description="LysM" evidence="2">
    <location>
        <begin position="545"/>
        <end position="589"/>
    </location>
</feature>
<feature type="domain" description="LysM" evidence="2">
    <location>
        <begin position="369"/>
        <end position="412"/>
    </location>
</feature>
<dbReference type="Gene3D" id="1.10.530.10">
    <property type="match status" value="1"/>
</dbReference>
<keyword evidence="4" id="KW-1185">Reference proteome</keyword>
<feature type="domain" description="LysM" evidence="2">
    <location>
        <begin position="594"/>
        <end position="638"/>
    </location>
</feature>
<feature type="domain" description="LysM" evidence="2">
    <location>
        <begin position="489"/>
        <end position="532"/>
    </location>
</feature>
<dbReference type="CDD" id="cd16894">
    <property type="entry name" value="MltD-like"/>
    <property type="match status" value="1"/>
</dbReference>
<dbReference type="EMBL" id="VDCI01000003">
    <property type="protein sequence ID" value="TNJ36868.1"/>
    <property type="molecule type" value="Genomic_DNA"/>
</dbReference>
<dbReference type="Pfam" id="PF01464">
    <property type="entry name" value="SLT"/>
    <property type="match status" value="1"/>
</dbReference>
<dbReference type="InterPro" id="IPR000189">
    <property type="entry name" value="Transglyc_AS"/>
</dbReference>
<gene>
    <name evidence="3" type="ORF">FGF68_04630</name>
</gene>
<sequence length="641" mass="72193">MVLITPTFFLRVQLLLLVLLCGLSPGLRAAADPEKVAALLDAAFFEGEGMNVWRDEGPDGFHPSFIPQFHDTTYRERIEMLDSTTVMNLTFNEHVRSFIRIYAVDRREHTSRIVGLQRTYFPFIEEMLAKYEIPQEMKYLAIVESALNPSAVSHANAKGMWQFIYGTGKMYGLESTAFVEDRFDPYQATDAACRHMRDLYDIYGDWFLVLAAYNSGAGNVNKAIRRSGGKRDYWEIWRWLPRETRGYVPAFIAVTYVMNFYREHNIEPEDPEYLYQDIGEVELRNVLEFDVLEDMVGVSQGELETLNPQYRLGVVPAQASDPMMLRMPKEYLAVFAEKEQELYRTQKEKGVAQEQLLARAGSRGASMQKVHVVRRGESLGRIARMYRCYVSQLIRWNNLSSSRIYPGQKLVVFGAPDVVAGSSGGSGSGAVSYHKVSRGQTLGAIARRYGVSVGNLKRWNGLNGSTIYIGQKLKLYGVAGGAPSGGQAVTHVVRGGETLGAIARRYRVSVANLREWNKVRGSKIYVGQKLQIYGLSVQDVSGAVTYHTVRRGETLGGIARRYGKGVAEIARWNSLGARKTIYPGQRLRLFEAVRWHVVRRGENLGLIAGRYGVSVSKLLQWNKIDSRKVIHPGQKLKILSQ</sequence>
<dbReference type="GO" id="GO:0016020">
    <property type="term" value="C:membrane"/>
    <property type="evidence" value="ECO:0007669"/>
    <property type="project" value="InterPro"/>
</dbReference>
<dbReference type="Proteomes" id="UP000309544">
    <property type="component" value="Unassembled WGS sequence"/>
</dbReference>
<dbReference type="PANTHER" id="PTHR33734">
    <property type="entry name" value="LYSM DOMAIN-CONTAINING GPI-ANCHORED PROTEIN 2"/>
    <property type="match status" value="1"/>
</dbReference>
<feature type="domain" description="LysM" evidence="2">
    <location>
        <begin position="432"/>
        <end position="475"/>
    </location>
</feature>
<dbReference type="Gene3D" id="3.10.350.10">
    <property type="entry name" value="LysM domain"/>
    <property type="match status" value="5"/>
</dbReference>
<comment type="similarity">
    <text evidence="1">Belongs to the transglycosylase Slt family.</text>
</comment>
<dbReference type="SUPFAM" id="SSF54106">
    <property type="entry name" value="LysM domain"/>
    <property type="match status" value="5"/>
</dbReference>
<comment type="caution">
    <text evidence="3">The sequence shown here is derived from an EMBL/GenBank/DDBJ whole genome shotgun (WGS) entry which is preliminary data.</text>
</comment>
<dbReference type="InterPro" id="IPR023346">
    <property type="entry name" value="Lysozyme-like_dom_sf"/>
</dbReference>
<reference evidence="3 4" key="1">
    <citation type="submission" date="2019-05" db="EMBL/GenBank/DDBJ databases">
        <title>Draft Whole-Genome sequence of the green sulfur bacterium Prosthecochloris vibrioformis DSM 260.</title>
        <authorList>
            <person name="Meyer T.E."/>
            <person name="Kyndt J.A."/>
        </authorList>
    </citation>
    <scope>NUCLEOTIDE SEQUENCE [LARGE SCALE GENOMIC DNA]</scope>
    <source>
        <strain evidence="3 4">DSM 260</strain>
    </source>
</reference>
<organism evidence="3 4">
    <name type="scientific">Prosthecochloris vibrioformis</name>
    <name type="common">Chlorobium vibrioforme</name>
    <dbReference type="NCBI Taxonomy" id="1098"/>
    <lineage>
        <taxon>Bacteria</taxon>
        <taxon>Pseudomonadati</taxon>
        <taxon>Chlorobiota</taxon>
        <taxon>Chlorobiia</taxon>
        <taxon>Chlorobiales</taxon>
        <taxon>Chlorobiaceae</taxon>
        <taxon>Prosthecochloris</taxon>
    </lineage>
</organism>
<dbReference type="InterPro" id="IPR008258">
    <property type="entry name" value="Transglycosylase_SLT_dom_1"/>
</dbReference>
<dbReference type="GO" id="GO:0000270">
    <property type="term" value="P:peptidoglycan metabolic process"/>
    <property type="evidence" value="ECO:0007669"/>
    <property type="project" value="InterPro"/>
</dbReference>
<dbReference type="RefSeq" id="WP_139626401.1">
    <property type="nucleotide sequence ID" value="NZ_VDCI01000003.1"/>
</dbReference>
<dbReference type="SUPFAM" id="SSF53955">
    <property type="entry name" value="Lysozyme-like"/>
    <property type="match status" value="1"/>
</dbReference>
<dbReference type="PROSITE" id="PS00922">
    <property type="entry name" value="TRANSGLYCOSYLASE"/>
    <property type="match status" value="1"/>
</dbReference>
<dbReference type="PROSITE" id="PS51782">
    <property type="entry name" value="LYSM"/>
    <property type="match status" value="5"/>
</dbReference>
<dbReference type="SMART" id="SM00257">
    <property type="entry name" value="LysM"/>
    <property type="match status" value="5"/>
</dbReference>
<dbReference type="CDD" id="cd00118">
    <property type="entry name" value="LysM"/>
    <property type="match status" value="5"/>
</dbReference>
<evidence type="ECO:0000313" key="4">
    <source>
        <dbReference type="Proteomes" id="UP000309544"/>
    </source>
</evidence>
<evidence type="ECO:0000259" key="2">
    <source>
        <dbReference type="PROSITE" id="PS51782"/>
    </source>
</evidence>
<accession>A0A5C4S119</accession>
<dbReference type="PANTHER" id="PTHR33734:SF22">
    <property type="entry name" value="MEMBRANE-BOUND LYTIC MUREIN TRANSGLYCOSYLASE D"/>
    <property type="match status" value="1"/>
</dbReference>
<dbReference type="Pfam" id="PF01476">
    <property type="entry name" value="LysM"/>
    <property type="match status" value="5"/>
</dbReference>
<dbReference type="AlphaFoldDB" id="A0A5C4S119"/>
<protein>
    <submittedName>
        <fullName evidence="3">LysM peptidoglycan-binding domain-containing protein</fullName>
    </submittedName>
</protein>
<name>A0A5C4S119_PROVB</name>
<dbReference type="InterPro" id="IPR018392">
    <property type="entry name" value="LysM"/>
</dbReference>
<dbReference type="GO" id="GO:0008933">
    <property type="term" value="F:peptidoglycan lytic transglycosylase activity"/>
    <property type="evidence" value="ECO:0007669"/>
    <property type="project" value="InterPro"/>
</dbReference>
<proteinExistence type="inferred from homology"/>
<dbReference type="InterPro" id="IPR036779">
    <property type="entry name" value="LysM_dom_sf"/>
</dbReference>
<evidence type="ECO:0000256" key="1">
    <source>
        <dbReference type="ARBA" id="ARBA00007734"/>
    </source>
</evidence>
<evidence type="ECO:0000313" key="3">
    <source>
        <dbReference type="EMBL" id="TNJ36868.1"/>
    </source>
</evidence>